<dbReference type="Pfam" id="PF26640">
    <property type="entry name" value="DUF8212"/>
    <property type="match status" value="1"/>
</dbReference>
<dbReference type="EMBL" id="JAUTXT010000042">
    <property type="protein sequence ID" value="KAK3671476.1"/>
    <property type="molecule type" value="Genomic_DNA"/>
</dbReference>
<sequence>MRLLNTTTLEFANFFDTKHLSYAILSHRWGADEVTYEQFLLTQSTDDLLTRREALQAATVKRYAGYAKILNFCAFAQRLGHQYCWVDTCCIDKRSSAELTEAINSMWTWYAQATICFVYLADVADWRDTQALDAAFRASEWFNRCWTLQELLAPEDLLFVTHSWSPFLRFVKSRTLDRIGACKYLDRSQGYINALDSLVNASRVPNDVLLGGRHGLRNACIAEKMHWAAHRQATRAEDVAYSLLGLFEINMPLLYGEGDRAFMRLQHEIIRQVSDETIFAWQAPRCGTSPYCHAQTKLILASHPSAFIHSARTLRSRIDDDRTILVPMHQSIFRERETPFQLTNRGLLMTVVPRIITKQLNGSGEWLNWLIIPLMCFPSNYTERQCEMILKVGNIFTTEGSTPGTGGITVVSRVGACRTIASPDHLPSELVPADLEEAEQLEQTLRIFAPIGLPGEPELRFGP</sequence>
<keyword evidence="4" id="KW-1185">Reference proteome</keyword>
<evidence type="ECO:0000259" key="1">
    <source>
        <dbReference type="Pfam" id="PF06985"/>
    </source>
</evidence>
<dbReference type="PANTHER" id="PTHR10622:SF10">
    <property type="entry name" value="HET DOMAIN-CONTAINING PROTEIN"/>
    <property type="match status" value="1"/>
</dbReference>
<accession>A0AAE0WIR0</accession>
<feature type="domain" description="DUF8212" evidence="2">
    <location>
        <begin position="260"/>
        <end position="291"/>
    </location>
</feature>
<dbReference type="Pfam" id="PF06985">
    <property type="entry name" value="HET"/>
    <property type="match status" value="1"/>
</dbReference>
<feature type="domain" description="Heterokaryon incompatibility" evidence="1">
    <location>
        <begin position="22"/>
        <end position="125"/>
    </location>
</feature>
<proteinExistence type="predicted"/>
<evidence type="ECO:0000313" key="4">
    <source>
        <dbReference type="Proteomes" id="UP001274830"/>
    </source>
</evidence>
<gene>
    <name evidence="3" type="ORF">LTR78_008575</name>
</gene>
<name>A0AAE0WIR0_9PEZI</name>
<dbReference type="AlphaFoldDB" id="A0AAE0WIR0"/>
<evidence type="ECO:0000313" key="3">
    <source>
        <dbReference type="EMBL" id="KAK3671476.1"/>
    </source>
</evidence>
<comment type="caution">
    <text evidence="3">The sequence shown here is derived from an EMBL/GenBank/DDBJ whole genome shotgun (WGS) entry which is preliminary data.</text>
</comment>
<reference evidence="3" key="1">
    <citation type="submission" date="2023-07" db="EMBL/GenBank/DDBJ databases">
        <title>Black Yeasts Isolated from many extreme environments.</title>
        <authorList>
            <person name="Coleine C."/>
            <person name="Stajich J.E."/>
            <person name="Selbmann L."/>
        </authorList>
    </citation>
    <scope>NUCLEOTIDE SEQUENCE</scope>
    <source>
        <strain evidence="3">CCFEE 5485</strain>
    </source>
</reference>
<dbReference type="InterPro" id="IPR010730">
    <property type="entry name" value="HET"/>
</dbReference>
<evidence type="ECO:0000259" key="2">
    <source>
        <dbReference type="Pfam" id="PF26640"/>
    </source>
</evidence>
<dbReference type="InterPro" id="IPR058525">
    <property type="entry name" value="DUF8212"/>
</dbReference>
<protein>
    <recommendedName>
        <fullName evidence="5">Heterokaryon incompatibility domain-containing protein</fullName>
    </recommendedName>
</protein>
<dbReference type="PANTHER" id="PTHR10622">
    <property type="entry name" value="HET DOMAIN-CONTAINING PROTEIN"/>
    <property type="match status" value="1"/>
</dbReference>
<organism evidence="3 4">
    <name type="scientific">Recurvomyces mirabilis</name>
    <dbReference type="NCBI Taxonomy" id="574656"/>
    <lineage>
        <taxon>Eukaryota</taxon>
        <taxon>Fungi</taxon>
        <taxon>Dikarya</taxon>
        <taxon>Ascomycota</taxon>
        <taxon>Pezizomycotina</taxon>
        <taxon>Dothideomycetes</taxon>
        <taxon>Dothideomycetidae</taxon>
        <taxon>Mycosphaerellales</taxon>
        <taxon>Teratosphaeriaceae</taxon>
        <taxon>Recurvomyces</taxon>
    </lineage>
</organism>
<dbReference type="Proteomes" id="UP001274830">
    <property type="component" value="Unassembled WGS sequence"/>
</dbReference>
<evidence type="ECO:0008006" key="5">
    <source>
        <dbReference type="Google" id="ProtNLM"/>
    </source>
</evidence>